<dbReference type="SUPFAM" id="SSF52540">
    <property type="entry name" value="P-loop containing nucleoside triphosphate hydrolases"/>
    <property type="match status" value="1"/>
</dbReference>
<dbReference type="InterPro" id="IPR027417">
    <property type="entry name" value="P-loop_NTPase"/>
</dbReference>
<keyword evidence="4" id="KW-0067">ATP-binding</keyword>
<dbReference type="InterPro" id="IPR012676">
    <property type="entry name" value="TGS-like"/>
</dbReference>
<dbReference type="AlphaFoldDB" id="A0A7Y2E8M3"/>
<dbReference type="SUPFAM" id="SSF81271">
    <property type="entry name" value="TGS-like"/>
    <property type="match status" value="1"/>
</dbReference>
<dbReference type="InterPro" id="IPR023192">
    <property type="entry name" value="TGS-like_dom_sf"/>
</dbReference>
<evidence type="ECO:0000313" key="7">
    <source>
        <dbReference type="Proteomes" id="UP000547674"/>
    </source>
</evidence>
<organism evidence="6 7">
    <name type="scientific">Eiseniibacteriota bacterium</name>
    <dbReference type="NCBI Taxonomy" id="2212470"/>
    <lineage>
        <taxon>Bacteria</taxon>
        <taxon>Candidatus Eiseniibacteriota</taxon>
    </lineage>
</organism>
<dbReference type="PANTHER" id="PTHR23305">
    <property type="entry name" value="OBG GTPASE FAMILY"/>
    <property type="match status" value="1"/>
</dbReference>
<dbReference type="GO" id="GO:0005525">
    <property type="term" value="F:GTP binding"/>
    <property type="evidence" value="ECO:0007669"/>
    <property type="project" value="InterPro"/>
</dbReference>
<keyword evidence="2" id="KW-0479">Metal-binding</keyword>
<dbReference type="PIRSF" id="PIRSF006641">
    <property type="entry name" value="CHP00092"/>
    <property type="match status" value="1"/>
</dbReference>
<dbReference type="GO" id="GO:0005524">
    <property type="term" value="F:ATP binding"/>
    <property type="evidence" value="ECO:0007669"/>
    <property type="project" value="UniProtKB-KW"/>
</dbReference>
<sequence length="355" mass="38271">MRIGILGYPQSGKTTLFNVLSRAHAPTGLGAASSGAIQIGTVQVPDPRLEALRDMFEPKKYTPARIEYIDLAGQADSGRNQSALLPQQITSADLILLVVRAFDDPAVHHPEGSVDPMRDVSNFTDELLLKDMAVVEGRIERLKKAKGTGAKEAVEELPLMERLLEALEAGTPLRDIELRPEEEKSVRGYQFITAKPLLVVFNTGDGEAAGAGLVEKYAAGNKVLAVEISGKAEMEIADLEGDEQREFMELLGITSSGLDRVIAASYGLLGVCSFFTVGTDEVRAWTIPDQTPAVEAAGAIHSDLQRGFIRAEVVGGKELLEVGGMSAAKEKNLVRLEGKEYLVQDGDILNIRFSV</sequence>
<dbReference type="EMBL" id="JABDJR010000422">
    <property type="protein sequence ID" value="NNF07181.1"/>
    <property type="molecule type" value="Genomic_DNA"/>
</dbReference>
<name>A0A7Y2E8M3_UNCEI</name>
<accession>A0A7Y2E8M3</accession>
<dbReference type="InterPro" id="IPR004396">
    <property type="entry name" value="ATPase_YchF/OLA1"/>
</dbReference>
<gene>
    <name evidence="6" type="primary">ychF</name>
    <name evidence="6" type="ORF">HKN21_10510</name>
</gene>
<proteinExistence type="predicted"/>
<protein>
    <submittedName>
        <fullName evidence="6">Redox-regulated ATPase YchF</fullName>
    </submittedName>
</protein>
<dbReference type="GO" id="GO:0005737">
    <property type="term" value="C:cytoplasm"/>
    <property type="evidence" value="ECO:0007669"/>
    <property type="project" value="TreeGrafter"/>
</dbReference>
<dbReference type="Gene3D" id="1.10.150.300">
    <property type="entry name" value="TGS-like domain"/>
    <property type="match status" value="1"/>
</dbReference>
<dbReference type="Gene3D" id="3.40.50.300">
    <property type="entry name" value="P-loop containing nucleotide triphosphate hydrolases"/>
    <property type="match status" value="1"/>
</dbReference>
<feature type="domain" description="TGS" evidence="5">
    <location>
        <begin position="270"/>
        <end position="353"/>
    </location>
</feature>
<evidence type="ECO:0000313" key="6">
    <source>
        <dbReference type="EMBL" id="NNF07181.1"/>
    </source>
</evidence>
<dbReference type="Proteomes" id="UP000547674">
    <property type="component" value="Unassembled WGS sequence"/>
</dbReference>
<reference evidence="6 7" key="1">
    <citation type="submission" date="2020-03" db="EMBL/GenBank/DDBJ databases">
        <title>Metabolic flexibility allows generalist bacteria to become dominant in a frequently disturbed ecosystem.</title>
        <authorList>
            <person name="Chen Y.-J."/>
            <person name="Leung P.M."/>
            <person name="Bay S.K."/>
            <person name="Hugenholtz P."/>
            <person name="Kessler A.J."/>
            <person name="Shelley G."/>
            <person name="Waite D.W."/>
            <person name="Cook P.L."/>
            <person name="Greening C."/>
        </authorList>
    </citation>
    <scope>NUCLEOTIDE SEQUENCE [LARGE SCALE GENOMIC DNA]</scope>
    <source>
        <strain evidence="6">SS_bin_28</strain>
    </source>
</reference>
<comment type="caution">
    <text evidence="6">The sequence shown here is derived from an EMBL/GenBank/DDBJ whole genome shotgun (WGS) entry which is preliminary data.</text>
</comment>
<comment type="cofactor">
    <cofactor evidence="1">
        <name>Mg(2+)</name>
        <dbReference type="ChEBI" id="CHEBI:18420"/>
    </cofactor>
</comment>
<dbReference type="GO" id="GO:0016887">
    <property type="term" value="F:ATP hydrolysis activity"/>
    <property type="evidence" value="ECO:0007669"/>
    <property type="project" value="InterPro"/>
</dbReference>
<dbReference type="InterPro" id="IPR006073">
    <property type="entry name" value="GTP-bd"/>
</dbReference>
<dbReference type="PANTHER" id="PTHR23305:SF18">
    <property type="entry name" value="OBG-TYPE G DOMAIN-CONTAINING PROTEIN"/>
    <property type="match status" value="1"/>
</dbReference>
<evidence type="ECO:0000256" key="1">
    <source>
        <dbReference type="ARBA" id="ARBA00001946"/>
    </source>
</evidence>
<dbReference type="GO" id="GO:0046872">
    <property type="term" value="F:metal ion binding"/>
    <property type="evidence" value="ECO:0007669"/>
    <property type="project" value="UniProtKB-KW"/>
</dbReference>
<dbReference type="Pfam" id="PF06071">
    <property type="entry name" value="YchF-GTPase_C"/>
    <property type="match status" value="1"/>
</dbReference>
<evidence type="ECO:0000256" key="4">
    <source>
        <dbReference type="ARBA" id="ARBA00022840"/>
    </source>
</evidence>
<evidence type="ECO:0000256" key="3">
    <source>
        <dbReference type="ARBA" id="ARBA00022741"/>
    </source>
</evidence>
<evidence type="ECO:0000259" key="5">
    <source>
        <dbReference type="PROSITE" id="PS51880"/>
    </source>
</evidence>
<dbReference type="InterPro" id="IPR004095">
    <property type="entry name" value="TGS"/>
</dbReference>
<dbReference type="FunFam" id="1.10.150.300:FF:000001">
    <property type="entry name" value="Ribosome-binding ATPase YchF"/>
    <property type="match status" value="1"/>
</dbReference>
<dbReference type="Gene3D" id="3.10.20.30">
    <property type="match status" value="1"/>
</dbReference>
<dbReference type="InterPro" id="IPR013029">
    <property type="entry name" value="YchF_C"/>
</dbReference>
<dbReference type="PROSITE" id="PS51880">
    <property type="entry name" value="TGS"/>
    <property type="match status" value="1"/>
</dbReference>
<dbReference type="Pfam" id="PF01926">
    <property type="entry name" value="MMR_HSR1"/>
    <property type="match status" value="1"/>
</dbReference>
<dbReference type="InterPro" id="IPR012675">
    <property type="entry name" value="Beta-grasp_dom_sf"/>
</dbReference>
<dbReference type="FunFam" id="3.10.20.30:FF:000001">
    <property type="entry name" value="Ribosome-binding ATPase YchF"/>
    <property type="match status" value="1"/>
</dbReference>
<keyword evidence="3" id="KW-0547">Nucleotide-binding</keyword>
<evidence type="ECO:0000256" key="2">
    <source>
        <dbReference type="ARBA" id="ARBA00022723"/>
    </source>
</evidence>